<protein>
    <submittedName>
        <fullName evidence="2">BOP1 N-terminal domain-containing protein</fullName>
    </submittedName>
</protein>
<organism evidence="1 2">
    <name type="scientific">Panagrolaimus sp. ES5</name>
    <dbReference type="NCBI Taxonomy" id="591445"/>
    <lineage>
        <taxon>Eukaryota</taxon>
        <taxon>Metazoa</taxon>
        <taxon>Ecdysozoa</taxon>
        <taxon>Nematoda</taxon>
        <taxon>Chromadorea</taxon>
        <taxon>Rhabditida</taxon>
        <taxon>Tylenchina</taxon>
        <taxon>Panagrolaimomorpha</taxon>
        <taxon>Panagrolaimoidea</taxon>
        <taxon>Panagrolaimidae</taxon>
        <taxon>Panagrolaimus</taxon>
    </lineage>
</organism>
<dbReference type="WBParaSite" id="ES5_v2.g1129.t1">
    <property type="protein sequence ID" value="ES5_v2.g1129.t1"/>
    <property type="gene ID" value="ES5_v2.g1129"/>
</dbReference>
<proteinExistence type="predicted"/>
<evidence type="ECO:0000313" key="2">
    <source>
        <dbReference type="WBParaSite" id="ES5_v2.g1129.t1"/>
    </source>
</evidence>
<name>A0AC34F2U9_9BILA</name>
<accession>A0AC34F2U9</accession>
<dbReference type="Proteomes" id="UP000887579">
    <property type="component" value="Unplaced"/>
</dbReference>
<reference evidence="2" key="1">
    <citation type="submission" date="2022-11" db="UniProtKB">
        <authorList>
            <consortium name="WormBaseParasite"/>
        </authorList>
    </citation>
    <scope>IDENTIFICATION</scope>
</reference>
<evidence type="ECO:0000313" key="1">
    <source>
        <dbReference type="Proteomes" id="UP000887579"/>
    </source>
</evidence>
<sequence>MSKRKAAAKTNGSKVEEQDKKGHNGKIITTSPIEDDRFDSSDEEDLRNTIGNVPIQWYDDYEHVGYDLDGKKILKKGTKKGEIDNFLDRMEDPDYWRKVFDRQTGEELTLTDEQVAKLRALATNAYPQIGYNPYEPFLDIFSSQTEIHPIDNRPRDKRSFIPSADEAKKVSKMVYAIKMGWTKSQQKEEK</sequence>